<dbReference type="OrthoDB" id="9784388at2"/>
<dbReference type="Gene3D" id="1.10.287.1490">
    <property type="match status" value="1"/>
</dbReference>
<protein>
    <recommendedName>
        <fullName evidence="2">CT398-like coiled coil hairpin domain-containing protein</fullName>
    </recommendedName>
</protein>
<dbReference type="Proteomes" id="UP000467240">
    <property type="component" value="Unassembled WGS sequence"/>
</dbReference>
<dbReference type="InterPro" id="IPR056003">
    <property type="entry name" value="CT398_CC_hairpin"/>
</dbReference>
<organism evidence="3 4">
    <name type="scientific">Pseudoclavibacter chungangensis</name>
    <dbReference type="NCBI Taxonomy" id="587635"/>
    <lineage>
        <taxon>Bacteria</taxon>
        <taxon>Bacillati</taxon>
        <taxon>Actinomycetota</taxon>
        <taxon>Actinomycetes</taxon>
        <taxon>Micrococcales</taxon>
        <taxon>Microbacteriaceae</taxon>
        <taxon>Pseudoclavibacter</taxon>
    </lineage>
</organism>
<keyword evidence="4" id="KW-1185">Reference proteome</keyword>
<dbReference type="RefSeq" id="WP_158040924.1">
    <property type="nucleotide sequence ID" value="NZ_JACCFV010000001.1"/>
</dbReference>
<evidence type="ECO:0000256" key="1">
    <source>
        <dbReference type="SAM" id="Coils"/>
    </source>
</evidence>
<feature type="domain" description="CT398-like coiled coil hairpin" evidence="2">
    <location>
        <begin position="14"/>
        <end position="192"/>
    </location>
</feature>
<name>A0A7J5BQB1_9MICO</name>
<evidence type="ECO:0000313" key="3">
    <source>
        <dbReference type="EMBL" id="KAB1655976.1"/>
    </source>
</evidence>
<keyword evidence="1" id="KW-0175">Coiled coil</keyword>
<dbReference type="EMBL" id="WBJZ01000013">
    <property type="protein sequence ID" value="KAB1655976.1"/>
    <property type="molecule type" value="Genomic_DNA"/>
</dbReference>
<proteinExistence type="predicted"/>
<gene>
    <name evidence="3" type="ORF">F8O01_11055</name>
</gene>
<comment type="caution">
    <text evidence="3">The sequence shown here is derived from an EMBL/GenBank/DDBJ whole genome shotgun (WGS) entry which is preliminary data.</text>
</comment>
<accession>A0A7J5BQB1</accession>
<feature type="coiled-coil region" evidence="1">
    <location>
        <begin position="51"/>
        <end position="143"/>
    </location>
</feature>
<dbReference type="AlphaFoldDB" id="A0A7J5BQB1"/>
<evidence type="ECO:0000259" key="2">
    <source>
        <dbReference type="Pfam" id="PF24481"/>
    </source>
</evidence>
<sequence>MKADPAIQRRLLDLAALDASRARLQHRANTIPEQKALGELEQARVEHRAWVARAVGALEDAQTELARIESDTQLVEQRLTRDRDRLEKTSSVKDVAALESEIATLTRRRSDLDDIQLELMERVEEHEAELARARDAQLAVEQEAEVLITKRDEVRRELQAEAKVIAGGRATVVADLPADLLELYEKQRTRYGVGAAELVGALTTGSNVTLDNVDLARVLAAAPDDVVLCPDSSAILVRTERSATA</sequence>
<dbReference type="Pfam" id="PF24481">
    <property type="entry name" value="CT398_CC"/>
    <property type="match status" value="1"/>
</dbReference>
<reference evidence="3 4" key="1">
    <citation type="submission" date="2019-09" db="EMBL/GenBank/DDBJ databases">
        <title>Phylogeny of genus Pseudoclavibacter and closely related genus.</title>
        <authorList>
            <person name="Li Y."/>
        </authorList>
    </citation>
    <scope>NUCLEOTIDE SEQUENCE [LARGE SCALE GENOMIC DNA]</scope>
    <source>
        <strain evidence="3 4">DSM 23821</strain>
    </source>
</reference>
<evidence type="ECO:0000313" key="4">
    <source>
        <dbReference type="Proteomes" id="UP000467240"/>
    </source>
</evidence>